<evidence type="ECO:0000256" key="1">
    <source>
        <dbReference type="ARBA" id="ARBA00010254"/>
    </source>
</evidence>
<dbReference type="InterPro" id="IPR000266">
    <property type="entry name" value="Ribosomal_uS17"/>
</dbReference>
<dbReference type="InterPro" id="IPR012340">
    <property type="entry name" value="NA-bd_OB-fold"/>
</dbReference>
<evidence type="ECO:0000313" key="5">
    <source>
        <dbReference type="EMBL" id="KIV82458.1"/>
    </source>
</evidence>
<dbReference type="GO" id="GO:1990904">
    <property type="term" value="C:ribonucleoprotein complex"/>
    <property type="evidence" value="ECO:0007669"/>
    <property type="project" value="UniProtKB-KW"/>
</dbReference>
<keyword evidence="3" id="KW-0687">Ribonucleoprotein</keyword>
<name>A0A0D1Z6G9_9EURO</name>
<dbReference type="Proteomes" id="UP000053599">
    <property type="component" value="Unassembled WGS sequence"/>
</dbReference>
<dbReference type="STRING" id="1016849.A0A0D1Z6G9"/>
<keyword evidence="2" id="KW-0689">Ribosomal protein</keyword>
<dbReference type="AlphaFoldDB" id="A0A0D1Z6G9"/>
<feature type="region of interest" description="Disordered" evidence="4">
    <location>
        <begin position="226"/>
        <end position="252"/>
    </location>
</feature>
<evidence type="ECO:0000256" key="3">
    <source>
        <dbReference type="ARBA" id="ARBA00023274"/>
    </source>
</evidence>
<reference evidence="5 6" key="1">
    <citation type="submission" date="2015-01" db="EMBL/GenBank/DDBJ databases">
        <title>The Genome Sequence of Exophiala sideris CBS121828.</title>
        <authorList>
            <consortium name="The Broad Institute Genomics Platform"/>
            <person name="Cuomo C."/>
            <person name="de Hoog S."/>
            <person name="Gorbushina A."/>
            <person name="Stielow B."/>
            <person name="Teixiera M."/>
            <person name="Abouelleil A."/>
            <person name="Chapman S.B."/>
            <person name="Priest M."/>
            <person name="Young S.K."/>
            <person name="Wortman J."/>
            <person name="Nusbaum C."/>
            <person name="Birren B."/>
        </authorList>
    </citation>
    <scope>NUCLEOTIDE SEQUENCE [LARGE SCALE GENOMIC DNA]</scope>
    <source>
        <strain evidence="5 6">CBS 121828</strain>
    </source>
</reference>
<dbReference type="GO" id="GO:0003735">
    <property type="term" value="F:structural constituent of ribosome"/>
    <property type="evidence" value="ECO:0007669"/>
    <property type="project" value="InterPro"/>
</dbReference>
<sequence>MSISTMNSTATNFIRACRAPASRRLLQHTPSTSTPLSRTKTFSPRRPFSSQRCQLAQPANIPPSSTPAPPTTDSILESQTPDSDSDSKAADAAFLSSTFSLTGHVSRAGTMRKTVHVSRTVQVWDAYLQKHYKRSTHDLVHDLHDILNEGDVITYGPFPPSLRVPREQKGQIGGKNRVRFVLRDVITPFGTPVDQRKPRVVGSPEGRWIGGPGQVQKVVVRARGKAKPKVQVPLTGKTEKTGGAASPQRHVA</sequence>
<comment type="similarity">
    <text evidence="1">Belongs to the universal ribosomal protein uS17 family.</text>
</comment>
<proteinExistence type="inferred from homology"/>
<evidence type="ECO:0000313" key="6">
    <source>
        <dbReference type="Proteomes" id="UP000053599"/>
    </source>
</evidence>
<dbReference type="SUPFAM" id="SSF50249">
    <property type="entry name" value="Nucleic acid-binding proteins"/>
    <property type="match status" value="1"/>
</dbReference>
<dbReference type="GO" id="GO:0005840">
    <property type="term" value="C:ribosome"/>
    <property type="evidence" value="ECO:0007669"/>
    <property type="project" value="UniProtKB-KW"/>
</dbReference>
<dbReference type="EMBL" id="KN846952">
    <property type="protein sequence ID" value="KIV82458.1"/>
    <property type="molecule type" value="Genomic_DNA"/>
</dbReference>
<feature type="region of interest" description="Disordered" evidence="4">
    <location>
        <begin position="22"/>
        <end position="89"/>
    </location>
</feature>
<dbReference type="Pfam" id="PF00366">
    <property type="entry name" value="Ribosomal_S17"/>
    <property type="match status" value="1"/>
</dbReference>
<evidence type="ECO:0000256" key="2">
    <source>
        <dbReference type="ARBA" id="ARBA00022980"/>
    </source>
</evidence>
<gene>
    <name evidence="5" type="ORF">PV11_04571</name>
</gene>
<dbReference type="HOGENOM" id="CLU_079097_0_0_1"/>
<organism evidence="5 6">
    <name type="scientific">Exophiala sideris</name>
    <dbReference type="NCBI Taxonomy" id="1016849"/>
    <lineage>
        <taxon>Eukaryota</taxon>
        <taxon>Fungi</taxon>
        <taxon>Dikarya</taxon>
        <taxon>Ascomycota</taxon>
        <taxon>Pezizomycotina</taxon>
        <taxon>Eurotiomycetes</taxon>
        <taxon>Chaetothyriomycetidae</taxon>
        <taxon>Chaetothyriales</taxon>
        <taxon>Herpotrichiellaceae</taxon>
        <taxon>Exophiala</taxon>
    </lineage>
</organism>
<feature type="compositionally biased region" description="Polar residues" evidence="4">
    <location>
        <begin position="28"/>
        <end position="54"/>
    </location>
</feature>
<feature type="compositionally biased region" description="Pro residues" evidence="4">
    <location>
        <begin position="60"/>
        <end position="70"/>
    </location>
</feature>
<dbReference type="Gene3D" id="2.40.50.140">
    <property type="entry name" value="Nucleic acid-binding proteins"/>
    <property type="match status" value="1"/>
</dbReference>
<evidence type="ECO:0000256" key="4">
    <source>
        <dbReference type="SAM" id="MobiDB-lite"/>
    </source>
</evidence>
<dbReference type="OrthoDB" id="4117078at2759"/>
<accession>A0A0D1Z6G9</accession>
<protein>
    <submittedName>
        <fullName evidence="5">Uncharacterized protein</fullName>
    </submittedName>
</protein>
<dbReference type="GO" id="GO:0006412">
    <property type="term" value="P:translation"/>
    <property type="evidence" value="ECO:0007669"/>
    <property type="project" value="InterPro"/>
</dbReference>